<protein>
    <recommendedName>
        <fullName evidence="1">AB hydrolase-1 domain-containing protein</fullName>
    </recommendedName>
</protein>
<organism evidence="2 3">
    <name type="scientific">Pseudonocardia halophobica</name>
    <dbReference type="NCBI Taxonomy" id="29401"/>
    <lineage>
        <taxon>Bacteria</taxon>
        <taxon>Bacillati</taxon>
        <taxon>Actinomycetota</taxon>
        <taxon>Actinomycetes</taxon>
        <taxon>Pseudonocardiales</taxon>
        <taxon>Pseudonocardiaceae</taxon>
        <taxon>Pseudonocardia</taxon>
    </lineage>
</organism>
<dbReference type="Gene3D" id="3.40.50.1820">
    <property type="entry name" value="alpha/beta hydrolase"/>
    <property type="match status" value="1"/>
</dbReference>
<dbReference type="InterPro" id="IPR050471">
    <property type="entry name" value="AB_hydrolase"/>
</dbReference>
<evidence type="ECO:0000313" key="3">
    <source>
        <dbReference type="Proteomes" id="UP001143463"/>
    </source>
</evidence>
<sequence>MPTFTRDGVTLHYQEHGSGFPVLLLAPGGLRSTIDAWQRAPWNPIDELAPLYRVIAMDQRNAGGGSAGPVTAADGWDTYTADQLAVLDHAGAERAHVLGMCIGGAFIANLLRTAPDRFTAAVALQPIGLSDNRGRFHEMVQGWGEERGIPAEDLTGFGDNLYGGDDVLWSVSDAEVERFDTPILVLMGNDEFHPPAASRTLARLAPNASLLETWKDPDSIPMAQKAVAEFLAANTPA</sequence>
<name>A0A9W6NTD4_9PSEU</name>
<dbReference type="InterPro" id="IPR000073">
    <property type="entry name" value="AB_hydrolase_1"/>
</dbReference>
<reference evidence="2" key="2">
    <citation type="submission" date="2023-01" db="EMBL/GenBank/DDBJ databases">
        <authorList>
            <person name="Sun Q."/>
            <person name="Evtushenko L."/>
        </authorList>
    </citation>
    <scope>NUCLEOTIDE SEQUENCE</scope>
    <source>
        <strain evidence="2">VKM Ac-1069</strain>
    </source>
</reference>
<comment type="caution">
    <text evidence="2">The sequence shown here is derived from an EMBL/GenBank/DDBJ whole genome shotgun (WGS) entry which is preliminary data.</text>
</comment>
<dbReference type="GO" id="GO:0003824">
    <property type="term" value="F:catalytic activity"/>
    <property type="evidence" value="ECO:0007669"/>
    <property type="project" value="UniProtKB-ARBA"/>
</dbReference>
<feature type="domain" description="AB hydrolase-1" evidence="1">
    <location>
        <begin position="21"/>
        <end position="167"/>
    </location>
</feature>
<dbReference type="PANTHER" id="PTHR43433">
    <property type="entry name" value="HYDROLASE, ALPHA/BETA FOLD FAMILY PROTEIN"/>
    <property type="match status" value="1"/>
</dbReference>
<gene>
    <name evidence="2" type="ORF">GCM10017577_03150</name>
</gene>
<dbReference type="PANTHER" id="PTHR43433:SF5">
    <property type="entry name" value="AB HYDROLASE-1 DOMAIN-CONTAINING PROTEIN"/>
    <property type="match status" value="1"/>
</dbReference>
<keyword evidence="3" id="KW-1185">Reference proteome</keyword>
<reference evidence="2" key="1">
    <citation type="journal article" date="2014" name="Int. J. Syst. Evol. Microbiol.">
        <title>Complete genome sequence of Corynebacterium casei LMG S-19264T (=DSM 44701T), isolated from a smear-ripened cheese.</title>
        <authorList>
            <consortium name="US DOE Joint Genome Institute (JGI-PGF)"/>
            <person name="Walter F."/>
            <person name="Albersmeier A."/>
            <person name="Kalinowski J."/>
            <person name="Ruckert C."/>
        </authorList>
    </citation>
    <scope>NUCLEOTIDE SEQUENCE</scope>
    <source>
        <strain evidence="2">VKM Ac-1069</strain>
    </source>
</reference>
<dbReference type="AlphaFoldDB" id="A0A9W6NTD4"/>
<dbReference type="SUPFAM" id="SSF53474">
    <property type="entry name" value="alpha/beta-Hydrolases"/>
    <property type="match status" value="1"/>
</dbReference>
<dbReference type="Proteomes" id="UP001143463">
    <property type="component" value="Unassembled WGS sequence"/>
</dbReference>
<dbReference type="InterPro" id="IPR029058">
    <property type="entry name" value="AB_hydrolase_fold"/>
</dbReference>
<evidence type="ECO:0000313" key="2">
    <source>
        <dbReference type="EMBL" id="GLL09175.1"/>
    </source>
</evidence>
<proteinExistence type="predicted"/>
<dbReference type="RefSeq" id="WP_037041975.1">
    <property type="nucleotide sequence ID" value="NZ_BAAAUZ010000015.1"/>
</dbReference>
<accession>A0A9W6NTD4</accession>
<dbReference type="EMBL" id="BSFQ01000001">
    <property type="protein sequence ID" value="GLL09175.1"/>
    <property type="molecule type" value="Genomic_DNA"/>
</dbReference>
<evidence type="ECO:0000259" key="1">
    <source>
        <dbReference type="Pfam" id="PF00561"/>
    </source>
</evidence>
<dbReference type="Pfam" id="PF00561">
    <property type="entry name" value="Abhydrolase_1"/>
    <property type="match status" value="1"/>
</dbReference>